<dbReference type="GO" id="GO:0003700">
    <property type="term" value="F:DNA-binding transcription factor activity"/>
    <property type="evidence" value="ECO:0007669"/>
    <property type="project" value="InterPro"/>
</dbReference>
<sequence>MSHDLGGLSNIPTENREAALQLGHALKCLHKHISSQVMRGMQAELIELDLSFSQMTALHVLRARGSVTVTQLSERTRLSLPAASHLVERLVQRGLAQREENPENRREKVVQLTQAGLGALSGMDSGFVRAYVETFATLPPELIRATTQNMELLLSALDLADAPCLPEPSLKNPEETP</sequence>
<evidence type="ECO:0000259" key="1">
    <source>
        <dbReference type="PROSITE" id="PS50995"/>
    </source>
</evidence>
<protein>
    <submittedName>
        <fullName evidence="2">MarR family transcriptional regulator</fullName>
    </submittedName>
</protein>
<dbReference type="InterPro" id="IPR036388">
    <property type="entry name" value="WH-like_DNA-bd_sf"/>
</dbReference>
<keyword evidence="3" id="KW-1185">Reference proteome</keyword>
<accession>A0A418V4N6</accession>
<organism evidence="2 3">
    <name type="scientific">Deinococcus cavernae</name>
    <dbReference type="NCBI Taxonomy" id="2320857"/>
    <lineage>
        <taxon>Bacteria</taxon>
        <taxon>Thermotogati</taxon>
        <taxon>Deinococcota</taxon>
        <taxon>Deinococci</taxon>
        <taxon>Deinococcales</taxon>
        <taxon>Deinococcaceae</taxon>
        <taxon>Deinococcus</taxon>
    </lineage>
</organism>
<dbReference type="InterPro" id="IPR000835">
    <property type="entry name" value="HTH_MarR-typ"/>
</dbReference>
<dbReference type="OrthoDB" id="73801at2"/>
<evidence type="ECO:0000313" key="3">
    <source>
        <dbReference type="Proteomes" id="UP000286287"/>
    </source>
</evidence>
<dbReference type="SMART" id="SM00347">
    <property type="entry name" value="HTH_MARR"/>
    <property type="match status" value="1"/>
</dbReference>
<feature type="domain" description="HTH marR-type" evidence="1">
    <location>
        <begin position="19"/>
        <end position="162"/>
    </location>
</feature>
<dbReference type="SUPFAM" id="SSF46785">
    <property type="entry name" value="Winged helix' DNA-binding domain"/>
    <property type="match status" value="1"/>
</dbReference>
<dbReference type="GO" id="GO:0006950">
    <property type="term" value="P:response to stress"/>
    <property type="evidence" value="ECO:0007669"/>
    <property type="project" value="TreeGrafter"/>
</dbReference>
<dbReference type="InterPro" id="IPR036390">
    <property type="entry name" value="WH_DNA-bd_sf"/>
</dbReference>
<name>A0A418V4N6_9DEIO</name>
<reference evidence="2 3" key="1">
    <citation type="submission" date="2018-09" db="EMBL/GenBank/DDBJ databases">
        <authorList>
            <person name="Zhu H."/>
        </authorList>
    </citation>
    <scope>NUCLEOTIDE SEQUENCE [LARGE SCALE GENOMIC DNA]</scope>
    <source>
        <strain evidence="2 3">K2S05-167</strain>
    </source>
</reference>
<evidence type="ECO:0000313" key="2">
    <source>
        <dbReference type="EMBL" id="RJF70995.1"/>
    </source>
</evidence>
<dbReference type="PANTHER" id="PTHR33164">
    <property type="entry name" value="TRANSCRIPTIONAL REGULATOR, MARR FAMILY"/>
    <property type="match status" value="1"/>
</dbReference>
<dbReference type="PANTHER" id="PTHR33164:SF57">
    <property type="entry name" value="MARR-FAMILY TRANSCRIPTIONAL REGULATOR"/>
    <property type="match status" value="1"/>
</dbReference>
<dbReference type="AlphaFoldDB" id="A0A418V4N6"/>
<dbReference type="PROSITE" id="PS50995">
    <property type="entry name" value="HTH_MARR_2"/>
    <property type="match status" value="1"/>
</dbReference>
<dbReference type="Proteomes" id="UP000286287">
    <property type="component" value="Unassembled WGS sequence"/>
</dbReference>
<gene>
    <name evidence="2" type="ORF">D3875_04755</name>
</gene>
<proteinExistence type="predicted"/>
<dbReference type="RefSeq" id="WP_119761657.1">
    <property type="nucleotide sequence ID" value="NZ_QYUJ01000014.1"/>
</dbReference>
<dbReference type="InterPro" id="IPR039422">
    <property type="entry name" value="MarR/SlyA-like"/>
</dbReference>
<dbReference type="Gene3D" id="1.10.10.10">
    <property type="entry name" value="Winged helix-like DNA-binding domain superfamily/Winged helix DNA-binding domain"/>
    <property type="match status" value="1"/>
</dbReference>
<comment type="caution">
    <text evidence="2">The sequence shown here is derived from an EMBL/GenBank/DDBJ whole genome shotgun (WGS) entry which is preliminary data.</text>
</comment>
<dbReference type="EMBL" id="QYUJ01000014">
    <property type="protein sequence ID" value="RJF70995.1"/>
    <property type="molecule type" value="Genomic_DNA"/>
</dbReference>
<dbReference type="Pfam" id="PF12802">
    <property type="entry name" value="MarR_2"/>
    <property type="match status" value="1"/>
</dbReference>